<evidence type="ECO:0000256" key="2">
    <source>
        <dbReference type="ARBA" id="ARBA00023121"/>
    </source>
</evidence>
<dbReference type="Gene3D" id="3.30.1180.10">
    <property type="match status" value="1"/>
</dbReference>
<evidence type="ECO:0000256" key="1">
    <source>
        <dbReference type="ARBA" id="ARBA00003238"/>
    </source>
</evidence>
<reference evidence="3" key="1">
    <citation type="submission" date="2020-10" db="EMBL/GenBank/DDBJ databases">
        <authorList>
            <person name="Gilroy R."/>
        </authorList>
    </citation>
    <scope>NUCLEOTIDE SEQUENCE</scope>
    <source>
        <strain evidence="3">ChiSxjej2B14-6234</strain>
    </source>
</reference>
<evidence type="ECO:0000313" key="3">
    <source>
        <dbReference type="EMBL" id="HIQ72219.1"/>
    </source>
</evidence>
<sequence>MYTILTDSCSDMLPAYHQAYEDFVVFPMEFHLDGVTHLDTPDCEVSSSAFYDRLRQGSSSTTSQLSPDFLMNALRPMLQEGRELLYIAFSSGLSGTYNSACIARDALLEEFPGAHLVVVDSLCASAGEGLLVYHALENRRAGMSLDENAAWLESHKLNLAHWFTVDDLHFLKRGGRCSPAAAFFGTLVNIKPVLHVDNDGHLIAREKVRGRKSALRALVDHMEKLATEPAKQTIFISHGDCLADAQFVAAQITSRMGVPAEQIHISNIGPVIGSHSGPGTVALFFLATDRG</sequence>
<dbReference type="Gene3D" id="2.20.28.50">
    <property type="entry name" value="degv family protein"/>
    <property type="match status" value="1"/>
</dbReference>
<comment type="caution">
    <text evidence="3">The sequence shown here is derived from an EMBL/GenBank/DDBJ whole genome shotgun (WGS) entry which is preliminary data.</text>
</comment>
<dbReference type="GO" id="GO:0008289">
    <property type="term" value="F:lipid binding"/>
    <property type="evidence" value="ECO:0007669"/>
    <property type="project" value="UniProtKB-KW"/>
</dbReference>
<dbReference type="Gene3D" id="3.40.50.10440">
    <property type="entry name" value="Dihydroxyacetone kinase, domain 1"/>
    <property type="match status" value="1"/>
</dbReference>
<dbReference type="EMBL" id="DVFJ01000030">
    <property type="protein sequence ID" value="HIQ72219.1"/>
    <property type="molecule type" value="Genomic_DNA"/>
</dbReference>
<protein>
    <submittedName>
        <fullName evidence="3">DegV family protein</fullName>
    </submittedName>
</protein>
<dbReference type="InterPro" id="IPR043168">
    <property type="entry name" value="DegV_C"/>
</dbReference>
<keyword evidence="2" id="KW-0446">Lipid-binding</keyword>
<proteinExistence type="predicted"/>
<dbReference type="InterPro" id="IPR003797">
    <property type="entry name" value="DegV"/>
</dbReference>
<dbReference type="InterPro" id="IPR050270">
    <property type="entry name" value="DegV_domain_contain"/>
</dbReference>
<dbReference type="Pfam" id="PF02645">
    <property type="entry name" value="DegV"/>
    <property type="match status" value="1"/>
</dbReference>
<reference evidence="3" key="2">
    <citation type="journal article" date="2021" name="PeerJ">
        <title>Extensive microbial diversity within the chicken gut microbiome revealed by metagenomics and culture.</title>
        <authorList>
            <person name="Gilroy R."/>
            <person name="Ravi A."/>
            <person name="Getino M."/>
            <person name="Pursley I."/>
            <person name="Horton D.L."/>
            <person name="Alikhan N.F."/>
            <person name="Baker D."/>
            <person name="Gharbi K."/>
            <person name="Hall N."/>
            <person name="Watson M."/>
            <person name="Adriaenssens E.M."/>
            <person name="Foster-Nyarko E."/>
            <person name="Jarju S."/>
            <person name="Secka A."/>
            <person name="Antonio M."/>
            <person name="Oren A."/>
            <person name="Chaudhuri R.R."/>
            <person name="La Ragione R."/>
            <person name="Hildebrand F."/>
            <person name="Pallen M.J."/>
        </authorList>
    </citation>
    <scope>NUCLEOTIDE SEQUENCE</scope>
    <source>
        <strain evidence="3">ChiSxjej2B14-6234</strain>
    </source>
</reference>
<accession>A0A9D0ZAZ7</accession>
<dbReference type="PANTHER" id="PTHR33434:SF3">
    <property type="entry name" value="DEGV DOMAIN-CONTAINING PROTEIN YITS"/>
    <property type="match status" value="1"/>
</dbReference>
<dbReference type="NCBIfam" id="TIGR00762">
    <property type="entry name" value="DegV"/>
    <property type="match status" value="1"/>
</dbReference>
<dbReference type="PANTHER" id="PTHR33434">
    <property type="entry name" value="DEGV DOMAIN-CONTAINING PROTEIN DR_1986-RELATED"/>
    <property type="match status" value="1"/>
</dbReference>
<dbReference type="Proteomes" id="UP000886887">
    <property type="component" value="Unassembled WGS sequence"/>
</dbReference>
<comment type="function">
    <text evidence="1">May bind long-chain fatty acids, such as palmitate, and may play a role in lipid transport or fatty acid metabolism.</text>
</comment>
<dbReference type="PROSITE" id="PS51482">
    <property type="entry name" value="DEGV"/>
    <property type="match status" value="1"/>
</dbReference>
<organism evidence="3 4">
    <name type="scientific">Candidatus Onthenecus intestinigallinarum</name>
    <dbReference type="NCBI Taxonomy" id="2840875"/>
    <lineage>
        <taxon>Bacteria</taxon>
        <taxon>Bacillati</taxon>
        <taxon>Bacillota</taxon>
        <taxon>Clostridia</taxon>
        <taxon>Eubacteriales</taxon>
        <taxon>Candidatus Onthenecus</taxon>
    </lineage>
</organism>
<dbReference type="AlphaFoldDB" id="A0A9D0ZAZ7"/>
<name>A0A9D0ZAZ7_9FIRM</name>
<gene>
    <name evidence="3" type="ORF">IAB73_08450</name>
</gene>
<dbReference type="SUPFAM" id="SSF82549">
    <property type="entry name" value="DAK1/DegV-like"/>
    <property type="match status" value="1"/>
</dbReference>
<evidence type="ECO:0000313" key="4">
    <source>
        <dbReference type="Proteomes" id="UP000886887"/>
    </source>
</evidence>